<evidence type="ECO:0000313" key="7">
    <source>
        <dbReference type="Proteomes" id="UP000464657"/>
    </source>
</evidence>
<dbReference type="InterPro" id="IPR051202">
    <property type="entry name" value="Peptidase_C40"/>
</dbReference>
<keyword evidence="7" id="KW-1185">Reference proteome</keyword>
<evidence type="ECO:0000256" key="2">
    <source>
        <dbReference type="ARBA" id="ARBA00022670"/>
    </source>
</evidence>
<comment type="similarity">
    <text evidence="1">Belongs to the peptidase C40 family.</text>
</comment>
<organism evidence="6 7">
    <name type="scientific">Kordia antarctica</name>
    <dbReference type="NCBI Taxonomy" id="1218801"/>
    <lineage>
        <taxon>Bacteria</taxon>
        <taxon>Pseudomonadati</taxon>
        <taxon>Bacteroidota</taxon>
        <taxon>Flavobacteriia</taxon>
        <taxon>Flavobacteriales</taxon>
        <taxon>Flavobacteriaceae</taxon>
        <taxon>Kordia</taxon>
    </lineage>
</organism>
<keyword evidence="2" id="KW-0645">Protease</keyword>
<dbReference type="OrthoDB" id="9807055at2"/>
<keyword evidence="6" id="KW-0121">Carboxypeptidase</keyword>
<dbReference type="InterPro" id="IPR038765">
    <property type="entry name" value="Papain-like_cys_pep_sf"/>
</dbReference>
<dbReference type="InterPro" id="IPR000064">
    <property type="entry name" value="NLP_P60_dom"/>
</dbReference>
<dbReference type="PROSITE" id="PS51257">
    <property type="entry name" value="PROKAR_LIPOPROTEIN"/>
    <property type="match status" value="1"/>
</dbReference>
<protein>
    <submittedName>
        <fullName evidence="6">Murein DD-endopeptidase MepS/Murein LD-carboxypeptidase</fullName>
        <ecNumber evidence="6">3.4.-.-</ecNumber>
    </submittedName>
</protein>
<dbReference type="Pfam" id="PF00877">
    <property type="entry name" value="NLPC_P60"/>
    <property type="match status" value="1"/>
</dbReference>
<dbReference type="PROSITE" id="PS51935">
    <property type="entry name" value="NLPC_P60"/>
    <property type="match status" value="1"/>
</dbReference>
<reference evidence="6 7" key="1">
    <citation type="journal article" date="2013" name="Int. J. Syst. Evol. Microbiol.">
        <title>Kordia antarctica sp. nov., isolated from Antarctic seawater.</title>
        <authorList>
            <person name="Baek K."/>
            <person name="Choi A."/>
            <person name="Kang I."/>
            <person name="Lee K."/>
            <person name="Cho J.C."/>
        </authorList>
    </citation>
    <scope>NUCLEOTIDE SEQUENCE [LARGE SCALE GENOMIC DNA]</scope>
    <source>
        <strain evidence="6 7">IMCC3317</strain>
    </source>
</reference>
<evidence type="ECO:0000313" key="6">
    <source>
        <dbReference type="EMBL" id="QHI37005.1"/>
    </source>
</evidence>
<gene>
    <name evidence="6" type="primary">mepS</name>
    <name evidence="6" type="ORF">IMCC3317_23760</name>
</gene>
<dbReference type="EMBL" id="CP019288">
    <property type="protein sequence ID" value="QHI37005.1"/>
    <property type="molecule type" value="Genomic_DNA"/>
</dbReference>
<proteinExistence type="inferred from homology"/>
<feature type="domain" description="NlpC/P60" evidence="5">
    <location>
        <begin position="48"/>
        <end position="175"/>
    </location>
</feature>
<dbReference type="AlphaFoldDB" id="A0A7L4ZK48"/>
<name>A0A7L4ZK48_9FLAO</name>
<dbReference type="RefSeq" id="WP_160129663.1">
    <property type="nucleotide sequence ID" value="NZ_CP019288.1"/>
</dbReference>
<sequence>MIRKFLLLLLSVFIVSCGSSKKTSSKRTVYKKTTSAKTTSRKDTKKTFDKANAIVKTAKAYKGTRYKYGGTTKKGMDCSGLTYVAFKANQVQLPRVSYQQATRGKRIKLSAVKKGDLLFFKTNKNRKRINHVGLVVAHKRGIITFIHSTTSRGVLISSLDERYWKNAFTEARRVL</sequence>
<evidence type="ECO:0000256" key="4">
    <source>
        <dbReference type="ARBA" id="ARBA00022807"/>
    </source>
</evidence>
<dbReference type="SUPFAM" id="SSF54001">
    <property type="entry name" value="Cysteine proteinases"/>
    <property type="match status" value="1"/>
</dbReference>
<dbReference type="KEGG" id="kan:IMCC3317_23760"/>
<dbReference type="GO" id="GO:0006508">
    <property type="term" value="P:proteolysis"/>
    <property type="evidence" value="ECO:0007669"/>
    <property type="project" value="UniProtKB-KW"/>
</dbReference>
<dbReference type="GO" id="GO:0008234">
    <property type="term" value="F:cysteine-type peptidase activity"/>
    <property type="evidence" value="ECO:0007669"/>
    <property type="project" value="UniProtKB-KW"/>
</dbReference>
<keyword evidence="4" id="KW-0788">Thiol protease</keyword>
<dbReference type="GO" id="GO:0004180">
    <property type="term" value="F:carboxypeptidase activity"/>
    <property type="evidence" value="ECO:0007669"/>
    <property type="project" value="UniProtKB-KW"/>
</dbReference>
<dbReference type="Proteomes" id="UP000464657">
    <property type="component" value="Chromosome"/>
</dbReference>
<dbReference type="PANTHER" id="PTHR47053">
    <property type="entry name" value="MUREIN DD-ENDOPEPTIDASE MEPH-RELATED"/>
    <property type="match status" value="1"/>
</dbReference>
<accession>A0A7L4ZK48</accession>
<dbReference type="Gene3D" id="3.90.1720.10">
    <property type="entry name" value="endopeptidase domain like (from Nostoc punctiforme)"/>
    <property type="match status" value="1"/>
</dbReference>
<keyword evidence="3 6" id="KW-0378">Hydrolase</keyword>
<evidence type="ECO:0000259" key="5">
    <source>
        <dbReference type="PROSITE" id="PS51935"/>
    </source>
</evidence>
<dbReference type="EC" id="3.4.-.-" evidence="6"/>
<evidence type="ECO:0000256" key="3">
    <source>
        <dbReference type="ARBA" id="ARBA00022801"/>
    </source>
</evidence>
<dbReference type="PANTHER" id="PTHR47053:SF1">
    <property type="entry name" value="MUREIN DD-ENDOPEPTIDASE MEPH-RELATED"/>
    <property type="match status" value="1"/>
</dbReference>
<evidence type="ECO:0000256" key="1">
    <source>
        <dbReference type="ARBA" id="ARBA00007074"/>
    </source>
</evidence>